<feature type="transmembrane region" description="Helical" evidence="1">
    <location>
        <begin position="133"/>
        <end position="153"/>
    </location>
</feature>
<organism evidence="2 3">
    <name type="scientific">Caenorhabditis remanei</name>
    <name type="common">Caenorhabditis vulgaris</name>
    <dbReference type="NCBI Taxonomy" id="31234"/>
    <lineage>
        <taxon>Eukaryota</taxon>
        <taxon>Metazoa</taxon>
        <taxon>Ecdysozoa</taxon>
        <taxon>Nematoda</taxon>
        <taxon>Chromadorea</taxon>
        <taxon>Rhabditida</taxon>
        <taxon>Rhabditina</taxon>
        <taxon>Rhabditomorpha</taxon>
        <taxon>Rhabditoidea</taxon>
        <taxon>Rhabditidae</taxon>
        <taxon>Peloderinae</taxon>
        <taxon>Caenorhabditis</taxon>
    </lineage>
</organism>
<keyword evidence="1" id="KW-0472">Membrane</keyword>
<dbReference type="Proteomes" id="UP000483820">
    <property type="component" value="Chromosome II"/>
</dbReference>
<dbReference type="CTD" id="9813578"/>
<name>A0A6A5HAU4_CAERE</name>
<evidence type="ECO:0000256" key="1">
    <source>
        <dbReference type="SAM" id="Phobius"/>
    </source>
</evidence>
<sequence length="178" mass="19928">MVVMIPTSVSADNFTTVTTTEPSTSEDVTTKMDSPEDTSIVAAGMLPMLRLVNGISSPEVNGAGGGFTYENPALKKVSMSPDTFTQIPIETNGSTSPVCRQNRAKENGNSEWTVSQSSNCFEFSPTFMHRFHWITQMTFFFGFVIFCLFYFLVYPNIHTQITDDDCDRQMAEWFAEIH</sequence>
<protein>
    <submittedName>
        <fullName evidence="2">Uncharacterized protein</fullName>
    </submittedName>
</protein>
<dbReference type="GeneID" id="9813578"/>
<proteinExistence type="predicted"/>
<keyword evidence="1" id="KW-1133">Transmembrane helix</keyword>
<comment type="caution">
    <text evidence="2">The sequence shown here is derived from an EMBL/GenBank/DDBJ whole genome shotgun (WGS) entry which is preliminary data.</text>
</comment>
<accession>A0A6A5HAU4</accession>
<evidence type="ECO:0000313" key="3">
    <source>
        <dbReference type="Proteomes" id="UP000483820"/>
    </source>
</evidence>
<gene>
    <name evidence="2" type="ORF">GCK72_004214</name>
</gene>
<dbReference type="AlphaFoldDB" id="A0A6A5HAU4"/>
<dbReference type="EMBL" id="WUAV01000002">
    <property type="protein sequence ID" value="KAF1764267.1"/>
    <property type="molecule type" value="Genomic_DNA"/>
</dbReference>
<reference evidence="2 3" key="1">
    <citation type="submission" date="2019-12" db="EMBL/GenBank/DDBJ databases">
        <title>Chromosome-level assembly of the Caenorhabditis remanei genome.</title>
        <authorList>
            <person name="Teterina A.A."/>
            <person name="Willis J.H."/>
            <person name="Phillips P.C."/>
        </authorList>
    </citation>
    <scope>NUCLEOTIDE SEQUENCE [LARGE SCALE GENOMIC DNA]</scope>
    <source>
        <strain evidence="2 3">PX506</strain>
        <tissue evidence="2">Whole organism</tissue>
    </source>
</reference>
<keyword evidence="1" id="KW-0812">Transmembrane</keyword>
<dbReference type="RefSeq" id="XP_003101823.2">
    <property type="nucleotide sequence ID" value="XM_003101775.2"/>
</dbReference>
<dbReference type="KEGG" id="crq:GCK72_004214"/>
<evidence type="ECO:0000313" key="2">
    <source>
        <dbReference type="EMBL" id="KAF1764267.1"/>
    </source>
</evidence>